<keyword evidence="3" id="KW-0808">Transferase</keyword>
<feature type="compositionally biased region" description="Basic and acidic residues" evidence="6">
    <location>
        <begin position="605"/>
        <end position="618"/>
    </location>
</feature>
<dbReference type="PANTHER" id="PTHR14453">
    <property type="entry name" value="PARP/ZINC FINGER CCCH TYPE DOMAIN CONTAINING PROTEIN"/>
    <property type="match status" value="1"/>
</dbReference>
<dbReference type="PROSITE" id="PS50918">
    <property type="entry name" value="WWE"/>
    <property type="match status" value="1"/>
</dbReference>
<dbReference type="PANTHER" id="PTHR14453:SF67">
    <property type="entry name" value="POLY [ADP-RIBOSE] POLYMERASE"/>
    <property type="match status" value="1"/>
</dbReference>
<reference evidence="7" key="1">
    <citation type="journal article" date="2012" name="Nature">
        <title>The oyster genome reveals stress adaptation and complexity of shell formation.</title>
        <authorList>
            <person name="Zhang G."/>
            <person name="Fang X."/>
            <person name="Guo X."/>
            <person name="Li L."/>
            <person name="Luo R."/>
            <person name="Xu F."/>
            <person name="Yang P."/>
            <person name="Zhang L."/>
            <person name="Wang X."/>
            <person name="Qi H."/>
            <person name="Xiong Z."/>
            <person name="Que H."/>
            <person name="Xie Y."/>
            <person name="Holland P.W."/>
            <person name="Paps J."/>
            <person name="Zhu Y."/>
            <person name="Wu F."/>
            <person name="Chen Y."/>
            <person name="Wang J."/>
            <person name="Peng C."/>
            <person name="Meng J."/>
            <person name="Yang L."/>
            <person name="Liu J."/>
            <person name="Wen B."/>
            <person name="Zhang N."/>
            <person name="Huang Z."/>
            <person name="Zhu Q."/>
            <person name="Feng Y."/>
            <person name="Mount A."/>
            <person name="Hedgecock D."/>
            <person name="Xu Z."/>
            <person name="Liu Y."/>
            <person name="Domazet-Loso T."/>
            <person name="Du Y."/>
            <person name="Sun X."/>
            <person name="Zhang S."/>
            <person name="Liu B."/>
            <person name="Cheng P."/>
            <person name="Jiang X."/>
            <person name="Li J."/>
            <person name="Fan D."/>
            <person name="Wang W."/>
            <person name="Fu W."/>
            <person name="Wang T."/>
            <person name="Wang B."/>
            <person name="Zhang J."/>
            <person name="Peng Z."/>
            <person name="Li Y."/>
            <person name="Li N."/>
            <person name="Wang J."/>
            <person name="Chen M."/>
            <person name="He Y."/>
            <person name="Tan F."/>
            <person name="Song X."/>
            <person name="Zheng Q."/>
            <person name="Huang R."/>
            <person name="Yang H."/>
            <person name="Du X."/>
            <person name="Chen L."/>
            <person name="Yang M."/>
            <person name="Gaffney P.M."/>
            <person name="Wang S."/>
            <person name="Luo L."/>
            <person name="She Z."/>
            <person name="Ming Y."/>
            <person name="Huang W."/>
            <person name="Zhang S."/>
            <person name="Huang B."/>
            <person name="Zhang Y."/>
            <person name="Qu T."/>
            <person name="Ni P."/>
            <person name="Miao G."/>
            <person name="Wang J."/>
            <person name="Wang Q."/>
            <person name="Steinberg C.E."/>
            <person name="Wang H."/>
            <person name="Li N."/>
            <person name="Qian L."/>
            <person name="Zhang G."/>
            <person name="Li Y."/>
            <person name="Yang H."/>
            <person name="Liu X."/>
            <person name="Wang J."/>
            <person name="Yin Y."/>
            <person name="Wang J."/>
        </authorList>
    </citation>
    <scope>NUCLEOTIDE SEQUENCE [LARGE SCALE GENOMIC DNA]</scope>
    <source>
        <strain evidence="7">05x7-T-G4-1.051#20</strain>
    </source>
</reference>
<proteinExistence type="predicted"/>
<protein>
    <submittedName>
        <fullName evidence="7">Uncharacterized protein</fullName>
    </submittedName>
</protein>
<dbReference type="InterPro" id="IPR037197">
    <property type="entry name" value="WWE_dom_sf"/>
</dbReference>
<dbReference type="GO" id="GO:0003714">
    <property type="term" value="F:transcription corepressor activity"/>
    <property type="evidence" value="ECO:0007669"/>
    <property type="project" value="TreeGrafter"/>
</dbReference>
<feature type="region of interest" description="Disordered" evidence="6">
    <location>
        <begin position="587"/>
        <end position="618"/>
    </location>
</feature>
<dbReference type="GO" id="GO:1990404">
    <property type="term" value="F:NAD+-protein mono-ADP-ribosyltransferase activity"/>
    <property type="evidence" value="ECO:0007669"/>
    <property type="project" value="TreeGrafter"/>
</dbReference>
<sequence>MNKAKVFFNSSKGREATKKAGNDISCIILNKDGTRHMQENREKHGRRDKSFKINKLNVEIRQGDITQERSDVVVNRVTESLDLSKGMRNTDSAEIAKAMFMAMRKFQPSSLETVRVIIFQKDMVSIFLSTFKSIPQGMFTQAKDFIKGKFNDVVNGDDDASRERPQYPRHQSGNRGSRGHMQQPVEENVTFLILSNSEENIRKAKKSLDEVYKCYDIDASKQKLNDRQIDAIKRIAKGIDCLCTDSKILLMGPANEVNEATVDILKYLHEVKDKEKAQAIQMYVKWQYEISPEKWMTFRDEINMEIETAYKEKKISCVVKDRTGTEYIIDFKKMEEYEKSNFRKKYKIRRMDKAGGTSVGLPVKWAHMKSDQTMVEVKLSPHDKEYKDVLARFSATSGGSVSISEFYFDSREKESSLVRSSDIDKLHCGSKFTDAEKFCGINVQEINCDVTGRNDNSVNTYEKMEELERKKDQDKHVPKFLHSTVPSLCSHQNKVTVSNSNLYPGKINEAQVCVGKSCLSEPESPACKTEKIRDNSKKVELQEENDQDIYVPKFFIPPINIFSIGHAVENAEIKSVNEAQVCVDDSFLPKSETPDSESKGMGSMEIERSIASDKKTRS</sequence>
<dbReference type="InParanoid" id="K1Q9U6"/>
<dbReference type="GO" id="GO:0005737">
    <property type="term" value="C:cytoplasm"/>
    <property type="evidence" value="ECO:0007669"/>
    <property type="project" value="TreeGrafter"/>
</dbReference>
<evidence type="ECO:0000313" key="7">
    <source>
        <dbReference type="EMBL" id="EKC25585.1"/>
    </source>
</evidence>
<evidence type="ECO:0000256" key="4">
    <source>
        <dbReference type="ARBA" id="ARBA00023027"/>
    </source>
</evidence>
<dbReference type="InterPro" id="IPR043472">
    <property type="entry name" value="Macro_dom-like"/>
</dbReference>
<keyword evidence="4" id="KW-0520">NAD</keyword>
<dbReference type="GO" id="GO:0005634">
    <property type="term" value="C:nucleus"/>
    <property type="evidence" value="ECO:0007669"/>
    <property type="project" value="UniProtKB-SubCell"/>
</dbReference>
<dbReference type="SUPFAM" id="SSF117839">
    <property type="entry name" value="WWE domain"/>
    <property type="match status" value="1"/>
</dbReference>
<gene>
    <name evidence="7" type="ORF">CGI_10016056</name>
</gene>
<keyword evidence="2" id="KW-0328">Glycosyltransferase</keyword>
<dbReference type="EMBL" id="JH816736">
    <property type="protein sequence ID" value="EKC25585.1"/>
    <property type="molecule type" value="Genomic_DNA"/>
</dbReference>
<evidence type="ECO:0000256" key="6">
    <source>
        <dbReference type="SAM" id="MobiDB-lite"/>
    </source>
</evidence>
<dbReference type="GO" id="GO:0003950">
    <property type="term" value="F:NAD+ poly-ADP-ribosyltransferase activity"/>
    <property type="evidence" value="ECO:0007669"/>
    <property type="project" value="TreeGrafter"/>
</dbReference>
<dbReference type="HOGENOM" id="CLU_442306_0_0_1"/>
<accession>K1Q9U6</accession>
<dbReference type="InterPro" id="IPR004170">
    <property type="entry name" value="WWE_dom"/>
</dbReference>
<evidence type="ECO:0000256" key="2">
    <source>
        <dbReference type="ARBA" id="ARBA00022676"/>
    </source>
</evidence>
<organism evidence="7">
    <name type="scientific">Magallana gigas</name>
    <name type="common">Pacific oyster</name>
    <name type="synonym">Crassostrea gigas</name>
    <dbReference type="NCBI Taxonomy" id="29159"/>
    <lineage>
        <taxon>Eukaryota</taxon>
        <taxon>Metazoa</taxon>
        <taxon>Spiralia</taxon>
        <taxon>Lophotrochozoa</taxon>
        <taxon>Mollusca</taxon>
        <taxon>Bivalvia</taxon>
        <taxon>Autobranchia</taxon>
        <taxon>Pteriomorphia</taxon>
        <taxon>Ostreida</taxon>
        <taxon>Ostreoidea</taxon>
        <taxon>Ostreidae</taxon>
        <taxon>Magallana</taxon>
    </lineage>
</organism>
<dbReference type="Pfam" id="PF02825">
    <property type="entry name" value="WWE"/>
    <property type="match status" value="1"/>
</dbReference>
<dbReference type="Gene3D" id="3.40.220.10">
    <property type="entry name" value="Leucine Aminopeptidase, subunit E, domain 1"/>
    <property type="match status" value="1"/>
</dbReference>
<evidence type="ECO:0000256" key="3">
    <source>
        <dbReference type="ARBA" id="ARBA00022679"/>
    </source>
</evidence>
<evidence type="ECO:0000256" key="5">
    <source>
        <dbReference type="ARBA" id="ARBA00023242"/>
    </source>
</evidence>
<dbReference type="SUPFAM" id="SSF52949">
    <property type="entry name" value="Macro domain-like"/>
    <property type="match status" value="1"/>
</dbReference>
<name>K1Q9U6_MAGGI</name>
<dbReference type="GO" id="GO:0010629">
    <property type="term" value="P:negative regulation of gene expression"/>
    <property type="evidence" value="ECO:0007669"/>
    <property type="project" value="TreeGrafter"/>
</dbReference>
<dbReference type="AlphaFoldDB" id="K1Q9U6"/>
<dbReference type="InterPro" id="IPR052056">
    <property type="entry name" value="Mono-ARTD/PARP"/>
</dbReference>
<dbReference type="GO" id="GO:0070212">
    <property type="term" value="P:protein poly-ADP-ribosylation"/>
    <property type="evidence" value="ECO:0007669"/>
    <property type="project" value="TreeGrafter"/>
</dbReference>
<dbReference type="Gene3D" id="3.30.720.50">
    <property type="match status" value="1"/>
</dbReference>
<comment type="subcellular location">
    <subcellularLocation>
        <location evidence="1">Nucleus</location>
    </subcellularLocation>
</comment>
<feature type="region of interest" description="Disordered" evidence="6">
    <location>
        <begin position="157"/>
        <end position="181"/>
    </location>
</feature>
<evidence type="ECO:0000256" key="1">
    <source>
        <dbReference type="ARBA" id="ARBA00004123"/>
    </source>
</evidence>
<keyword evidence="5" id="KW-0539">Nucleus</keyword>